<dbReference type="AlphaFoldDB" id="A0AA85J389"/>
<keyword evidence="1" id="KW-1185">Reference proteome</keyword>
<evidence type="ECO:0000313" key="2">
    <source>
        <dbReference type="WBParaSite" id="TREG1_138930.1"/>
    </source>
</evidence>
<protein>
    <submittedName>
        <fullName evidence="2">Uncharacterized protein</fullName>
    </submittedName>
</protein>
<name>A0AA85J389_TRIRE</name>
<reference evidence="1" key="1">
    <citation type="submission" date="2022-06" db="EMBL/GenBank/DDBJ databases">
        <authorList>
            <person name="Berger JAMES D."/>
            <person name="Berger JAMES D."/>
        </authorList>
    </citation>
    <scope>NUCLEOTIDE SEQUENCE [LARGE SCALE GENOMIC DNA]</scope>
</reference>
<organism evidence="1 2">
    <name type="scientific">Trichobilharzia regenti</name>
    <name type="common">Nasal bird schistosome</name>
    <dbReference type="NCBI Taxonomy" id="157069"/>
    <lineage>
        <taxon>Eukaryota</taxon>
        <taxon>Metazoa</taxon>
        <taxon>Spiralia</taxon>
        <taxon>Lophotrochozoa</taxon>
        <taxon>Platyhelminthes</taxon>
        <taxon>Trematoda</taxon>
        <taxon>Digenea</taxon>
        <taxon>Strigeidida</taxon>
        <taxon>Schistosomatoidea</taxon>
        <taxon>Schistosomatidae</taxon>
        <taxon>Trichobilharzia</taxon>
    </lineage>
</organism>
<reference evidence="2" key="2">
    <citation type="submission" date="2023-11" db="UniProtKB">
        <authorList>
            <consortium name="WormBaseParasite"/>
        </authorList>
    </citation>
    <scope>IDENTIFICATION</scope>
</reference>
<dbReference type="Proteomes" id="UP000050795">
    <property type="component" value="Unassembled WGS sequence"/>
</dbReference>
<proteinExistence type="predicted"/>
<dbReference type="WBParaSite" id="TREG1_138930.1">
    <property type="protein sequence ID" value="TREG1_138930.1"/>
    <property type="gene ID" value="TREG1_138930"/>
</dbReference>
<evidence type="ECO:0000313" key="1">
    <source>
        <dbReference type="Proteomes" id="UP000050795"/>
    </source>
</evidence>
<accession>A0AA85J389</accession>
<sequence length="74" mass="8974">MAFPLDKCWENMPEVPHEDLHQLNVLTFTLYNHKHWIAKQYFYKNLYKTQLKQLTGEVYFASHFHILTYEGLLS</sequence>